<proteinExistence type="predicted"/>
<gene>
    <name evidence="1" type="ORF">PLANPX_0795</name>
</gene>
<organism evidence="1 2">
    <name type="scientific">Lacipirellula parvula</name>
    <dbReference type="NCBI Taxonomy" id="2650471"/>
    <lineage>
        <taxon>Bacteria</taxon>
        <taxon>Pseudomonadati</taxon>
        <taxon>Planctomycetota</taxon>
        <taxon>Planctomycetia</taxon>
        <taxon>Pirellulales</taxon>
        <taxon>Lacipirellulaceae</taxon>
        <taxon>Lacipirellula</taxon>
    </lineage>
</organism>
<dbReference type="AlphaFoldDB" id="A0A5K7X9S9"/>
<dbReference type="EMBL" id="AP021861">
    <property type="protein sequence ID" value="BBO31183.1"/>
    <property type="molecule type" value="Genomic_DNA"/>
</dbReference>
<reference evidence="2" key="1">
    <citation type="submission" date="2019-10" db="EMBL/GenBank/DDBJ databases">
        <title>Lacipirellula parvula gen. nov., sp. nov., representing a lineage of planctomycetes widespread in freshwater anoxic habitats, and description of the family Lacipirellulaceae.</title>
        <authorList>
            <person name="Dedysh S.N."/>
            <person name="Kulichevskaya I.S."/>
            <person name="Beletsky A.V."/>
            <person name="Rakitin A.L."/>
            <person name="Mardanov A.V."/>
            <person name="Ivanova A.A."/>
            <person name="Saltykova V.X."/>
            <person name="Rijpstra W.I.C."/>
            <person name="Sinninghe Damste J.S."/>
            <person name="Ravin N.V."/>
        </authorList>
    </citation>
    <scope>NUCLEOTIDE SEQUENCE [LARGE SCALE GENOMIC DNA]</scope>
    <source>
        <strain evidence="2">PX69</strain>
    </source>
</reference>
<name>A0A5K7X9S9_9BACT</name>
<keyword evidence="2" id="KW-1185">Reference proteome</keyword>
<accession>A0A5K7X9S9</accession>
<dbReference type="KEGG" id="lpav:PLANPX_0795"/>
<dbReference type="Proteomes" id="UP000326837">
    <property type="component" value="Chromosome"/>
</dbReference>
<evidence type="ECO:0000313" key="1">
    <source>
        <dbReference type="EMBL" id="BBO31183.1"/>
    </source>
</evidence>
<evidence type="ECO:0000313" key="2">
    <source>
        <dbReference type="Proteomes" id="UP000326837"/>
    </source>
</evidence>
<sequence>MVASRDAAWKRDRQALKRATRLATVESDNFSARMMIRSSLCRNRISRK</sequence>
<protein>
    <submittedName>
        <fullName evidence="1">Uncharacterized protein</fullName>
    </submittedName>
</protein>